<evidence type="ECO:0000313" key="2">
    <source>
        <dbReference type="Proteomes" id="UP000703269"/>
    </source>
</evidence>
<dbReference type="AlphaFoldDB" id="A0A9P3GLR0"/>
<evidence type="ECO:0000313" key="1">
    <source>
        <dbReference type="EMBL" id="GJE97268.1"/>
    </source>
</evidence>
<keyword evidence="2" id="KW-1185">Reference proteome</keyword>
<gene>
    <name evidence="1" type="ORF">PsYK624_134840</name>
</gene>
<sequence length="67" mass="7320">MRLPSERPDAGGRGSSGWRCFGVCEGEGWDGMRAGERVGHSSGETFSRLDRVSQEFYLSVVDTTLHG</sequence>
<dbReference type="Proteomes" id="UP000703269">
    <property type="component" value="Unassembled WGS sequence"/>
</dbReference>
<protein>
    <submittedName>
        <fullName evidence="1">Uncharacterized protein</fullName>
    </submittedName>
</protein>
<reference evidence="1 2" key="1">
    <citation type="submission" date="2021-08" db="EMBL/GenBank/DDBJ databases">
        <title>Draft Genome Sequence of Phanerochaete sordida strain YK-624.</title>
        <authorList>
            <person name="Mori T."/>
            <person name="Dohra H."/>
            <person name="Suzuki T."/>
            <person name="Kawagishi H."/>
            <person name="Hirai H."/>
        </authorList>
    </citation>
    <scope>NUCLEOTIDE SEQUENCE [LARGE SCALE GENOMIC DNA]</scope>
    <source>
        <strain evidence="1 2">YK-624</strain>
    </source>
</reference>
<organism evidence="1 2">
    <name type="scientific">Phanerochaete sordida</name>
    <dbReference type="NCBI Taxonomy" id="48140"/>
    <lineage>
        <taxon>Eukaryota</taxon>
        <taxon>Fungi</taxon>
        <taxon>Dikarya</taxon>
        <taxon>Basidiomycota</taxon>
        <taxon>Agaricomycotina</taxon>
        <taxon>Agaricomycetes</taxon>
        <taxon>Polyporales</taxon>
        <taxon>Phanerochaetaceae</taxon>
        <taxon>Phanerochaete</taxon>
    </lineage>
</organism>
<name>A0A9P3GLR0_9APHY</name>
<comment type="caution">
    <text evidence="1">The sequence shown here is derived from an EMBL/GenBank/DDBJ whole genome shotgun (WGS) entry which is preliminary data.</text>
</comment>
<proteinExistence type="predicted"/>
<accession>A0A9P3GLR0</accession>
<dbReference type="EMBL" id="BPQB01000069">
    <property type="protein sequence ID" value="GJE97268.1"/>
    <property type="molecule type" value="Genomic_DNA"/>
</dbReference>